<dbReference type="Proteomes" id="UP000708208">
    <property type="component" value="Unassembled WGS sequence"/>
</dbReference>
<evidence type="ECO:0000313" key="3">
    <source>
        <dbReference type="EMBL" id="CAG7818115.1"/>
    </source>
</evidence>
<comment type="caution">
    <text evidence="3">The sequence shown here is derived from an EMBL/GenBank/DDBJ whole genome shotgun (WGS) entry which is preliminary data.</text>
</comment>
<reference evidence="3" key="1">
    <citation type="submission" date="2021-06" db="EMBL/GenBank/DDBJ databases">
        <authorList>
            <person name="Hodson N. C."/>
            <person name="Mongue J. A."/>
            <person name="Jaron S. K."/>
        </authorList>
    </citation>
    <scope>NUCLEOTIDE SEQUENCE</scope>
</reference>
<sequence length="260" mass="29582">VKHNWFHARFIAAQEEVVVLRLARYYRAAPILALRPVVVLNVAARDRLIRQCNHAVVTVALRHVVLLRVVLLRVVLLHAVLLHVVLLHVVLLHAVLLHVVLLHVVLLHVVLRDRLIRECNRTVVVLGLLLVPFASKVEIECREEDFTIILANLRPGVNRDMTFPLETFKRKEVEVAADADLYHATIMTIANNNGYRDPCDYDPPRSSPRNFRNDAGFPNDNNANNSGYRDPCDYDRPRGSPRNFRNDAGFSNDNNASHTV</sequence>
<dbReference type="AlphaFoldDB" id="A0A8J2KN68"/>
<feature type="region of interest" description="Disordered" evidence="1">
    <location>
        <begin position="197"/>
        <end position="260"/>
    </location>
</feature>
<keyword evidence="2" id="KW-0472">Membrane</keyword>
<dbReference type="EMBL" id="CAJVCH010411717">
    <property type="protein sequence ID" value="CAG7818115.1"/>
    <property type="molecule type" value="Genomic_DNA"/>
</dbReference>
<feature type="compositionally biased region" description="Polar residues" evidence="1">
    <location>
        <begin position="249"/>
        <end position="260"/>
    </location>
</feature>
<accession>A0A8J2KN68</accession>
<keyword evidence="4" id="KW-1185">Reference proteome</keyword>
<feature type="transmembrane region" description="Helical" evidence="2">
    <location>
        <begin position="65"/>
        <end position="85"/>
    </location>
</feature>
<keyword evidence="2" id="KW-1133">Transmembrane helix</keyword>
<organism evidence="3 4">
    <name type="scientific">Allacma fusca</name>
    <dbReference type="NCBI Taxonomy" id="39272"/>
    <lineage>
        <taxon>Eukaryota</taxon>
        <taxon>Metazoa</taxon>
        <taxon>Ecdysozoa</taxon>
        <taxon>Arthropoda</taxon>
        <taxon>Hexapoda</taxon>
        <taxon>Collembola</taxon>
        <taxon>Symphypleona</taxon>
        <taxon>Sminthuridae</taxon>
        <taxon>Allacma</taxon>
    </lineage>
</organism>
<evidence type="ECO:0000256" key="2">
    <source>
        <dbReference type="SAM" id="Phobius"/>
    </source>
</evidence>
<gene>
    <name evidence="3" type="ORF">AFUS01_LOCUS28641</name>
</gene>
<feature type="non-terminal residue" evidence="3">
    <location>
        <position position="1"/>
    </location>
</feature>
<protein>
    <submittedName>
        <fullName evidence="3">Uncharacterized protein</fullName>
    </submittedName>
</protein>
<keyword evidence="2" id="KW-0812">Transmembrane</keyword>
<evidence type="ECO:0000313" key="4">
    <source>
        <dbReference type="Proteomes" id="UP000708208"/>
    </source>
</evidence>
<feature type="transmembrane region" description="Helical" evidence="2">
    <location>
        <begin position="91"/>
        <end position="111"/>
    </location>
</feature>
<proteinExistence type="predicted"/>
<name>A0A8J2KN68_9HEXA</name>
<evidence type="ECO:0000256" key="1">
    <source>
        <dbReference type="SAM" id="MobiDB-lite"/>
    </source>
</evidence>
<feature type="non-terminal residue" evidence="3">
    <location>
        <position position="260"/>
    </location>
</feature>